<reference evidence="9 10" key="1">
    <citation type="journal article" date="2013" name="Appl. Microbiol. Biotechnol.">
        <title>Glycerol assimilation and production of 1,3-propanediol by Citrobacter amalonaticus Y19.</title>
        <authorList>
            <person name="Ainala S.K."/>
            <person name="Ashok S."/>
            <person name="Ko Y."/>
            <person name="Park S."/>
        </authorList>
    </citation>
    <scope>NUCLEOTIDE SEQUENCE [LARGE SCALE GENOMIC DNA]</scope>
    <source>
        <strain evidence="9 10">Y19</strain>
    </source>
</reference>
<dbReference type="OrthoDB" id="9771451at2"/>
<protein>
    <submittedName>
        <fullName evidence="9">DgoT</fullName>
    </submittedName>
</protein>
<feature type="transmembrane region" description="Helical" evidence="7">
    <location>
        <begin position="259"/>
        <end position="280"/>
    </location>
</feature>
<dbReference type="PANTHER" id="PTHR11662">
    <property type="entry name" value="SOLUTE CARRIER FAMILY 17"/>
    <property type="match status" value="1"/>
</dbReference>
<accession>A0A0F6TWG3</accession>
<feature type="transmembrane region" description="Helical" evidence="7">
    <location>
        <begin position="146"/>
        <end position="166"/>
    </location>
</feature>
<proteinExistence type="inferred from homology"/>
<evidence type="ECO:0000256" key="4">
    <source>
        <dbReference type="ARBA" id="ARBA00022989"/>
    </source>
</evidence>
<dbReference type="SUPFAM" id="SSF103473">
    <property type="entry name" value="MFS general substrate transporter"/>
    <property type="match status" value="1"/>
</dbReference>
<dbReference type="CDD" id="cd17319">
    <property type="entry name" value="MFS_ExuT_GudP_like"/>
    <property type="match status" value="1"/>
</dbReference>
<feature type="transmembrane region" description="Helical" evidence="7">
    <location>
        <begin position="292"/>
        <end position="316"/>
    </location>
</feature>
<keyword evidence="2" id="KW-1003">Cell membrane</keyword>
<dbReference type="Proteomes" id="UP000034085">
    <property type="component" value="Chromosome"/>
</dbReference>
<dbReference type="InterPro" id="IPR000849">
    <property type="entry name" value="Sugar_P_transporter"/>
</dbReference>
<evidence type="ECO:0000256" key="2">
    <source>
        <dbReference type="ARBA" id="ARBA00022475"/>
    </source>
</evidence>
<organism evidence="9 10">
    <name type="scientific">Citrobacter amalonaticus Y19</name>
    <dbReference type="NCBI Taxonomy" id="1261127"/>
    <lineage>
        <taxon>Bacteria</taxon>
        <taxon>Pseudomonadati</taxon>
        <taxon>Pseudomonadota</taxon>
        <taxon>Gammaproteobacteria</taxon>
        <taxon>Enterobacterales</taxon>
        <taxon>Enterobacteriaceae</taxon>
        <taxon>Citrobacter</taxon>
    </lineage>
</organism>
<feature type="transmembrane region" description="Helical" evidence="7">
    <location>
        <begin position="55"/>
        <end position="76"/>
    </location>
</feature>
<evidence type="ECO:0000256" key="6">
    <source>
        <dbReference type="ARBA" id="ARBA00038514"/>
    </source>
</evidence>
<feature type="transmembrane region" description="Helical" evidence="7">
    <location>
        <begin position="351"/>
        <end position="374"/>
    </location>
</feature>
<evidence type="ECO:0000259" key="8">
    <source>
        <dbReference type="PROSITE" id="PS50850"/>
    </source>
</evidence>
<dbReference type="EMBL" id="CP011132">
    <property type="protein sequence ID" value="AKE60039.1"/>
    <property type="molecule type" value="Genomic_DNA"/>
</dbReference>
<evidence type="ECO:0000256" key="1">
    <source>
        <dbReference type="ARBA" id="ARBA00004651"/>
    </source>
</evidence>
<dbReference type="Pfam" id="PF07690">
    <property type="entry name" value="MFS_1"/>
    <property type="match status" value="1"/>
</dbReference>
<feature type="transmembrane region" description="Helical" evidence="7">
    <location>
        <begin position="328"/>
        <end position="345"/>
    </location>
</feature>
<comment type="similarity">
    <text evidence="6">Belongs to the major facilitator superfamily. Phthalate permease family.</text>
</comment>
<evidence type="ECO:0000313" key="9">
    <source>
        <dbReference type="EMBL" id="AKE60039.1"/>
    </source>
</evidence>
<evidence type="ECO:0000313" key="10">
    <source>
        <dbReference type="Proteomes" id="UP000034085"/>
    </source>
</evidence>
<gene>
    <name evidence="9" type="ORF">F384_16470</name>
</gene>
<dbReference type="InterPro" id="IPR036259">
    <property type="entry name" value="MFS_trans_sf"/>
</dbReference>
<keyword evidence="4 7" id="KW-1133">Transmembrane helix</keyword>
<evidence type="ECO:0000256" key="5">
    <source>
        <dbReference type="ARBA" id="ARBA00023136"/>
    </source>
</evidence>
<dbReference type="RefSeq" id="WP_046487227.1">
    <property type="nucleotide sequence ID" value="NZ_CP011132.1"/>
</dbReference>
<dbReference type="PANTHER" id="PTHR11662:SF399">
    <property type="entry name" value="FI19708P1-RELATED"/>
    <property type="match status" value="1"/>
</dbReference>
<name>A0A0F6TWG3_CITAM</name>
<dbReference type="InterPro" id="IPR011701">
    <property type="entry name" value="MFS"/>
</dbReference>
<dbReference type="PIRSF" id="PIRSF002808">
    <property type="entry name" value="Hexose_phosphate_transp"/>
    <property type="match status" value="1"/>
</dbReference>
<feature type="domain" description="Major facilitator superfamily (MFS) profile" evidence="8">
    <location>
        <begin position="18"/>
        <end position="441"/>
    </location>
</feature>
<feature type="transmembrane region" description="Helical" evidence="7">
    <location>
        <begin position="88"/>
        <end position="107"/>
    </location>
</feature>
<keyword evidence="5 7" id="KW-0472">Membrane</keyword>
<feature type="transmembrane region" description="Helical" evidence="7">
    <location>
        <begin position="415"/>
        <end position="437"/>
    </location>
</feature>
<dbReference type="GO" id="GO:0022857">
    <property type="term" value="F:transmembrane transporter activity"/>
    <property type="evidence" value="ECO:0007669"/>
    <property type="project" value="InterPro"/>
</dbReference>
<keyword evidence="3 7" id="KW-0812">Transmembrane</keyword>
<feature type="transmembrane region" description="Helical" evidence="7">
    <location>
        <begin position="386"/>
        <end position="409"/>
    </location>
</feature>
<dbReference type="HOGENOM" id="CLU_001265_5_1_6"/>
<dbReference type="PATRIC" id="fig|1261127.3.peg.3439"/>
<evidence type="ECO:0000256" key="7">
    <source>
        <dbReference type="SAM" id="Phobius"/>
    </source>
</evidence>
<dbReference type="GO" id="GO:0005886">
    <property type="term" value="C:plasma membrane"/>
    <property type="evidence" value="ECO:0007669"/>
    <property type="project" value="UniProtKB-SubCell"/>
</dbReference>
<dbReference type="KEGG" id="cama:F384_16470"/>
<dbReference type="AlphaFoldDB" id="A0A0F6TWG3"/>
<comment type="subcellular location">
    <subcellularLocation>
        <location evidence="1">Cell membrane</location>
        <topology evidence="1">Multi-pass membrane protein</topology>
    </subcellularLocation>
</comment>
<feature type="transmembrane region" description="Helical" evidence="7">
    <location>
        <begin position="172"/>
        <end position="191"/>
    </location>
</feature>
<dbReference type="InterPro" id="IPR020846">
    <property type="entry name" value="MFS_dom"/>
</dbReference>
<evidence type="ECO:0000256" key="3">
    <source>
        <dbReference type="ARBA" id="ARBA00022692"/>
    </source>
</evidence>
<sequence length="449" mass="50307">MMNNNIGKPKMTHYRWWVMSFIFVTYTVANADRANIGFAIPFIQEEFQISNTMAGLLISLFFAGYAFFQIPAGYLIKKFGMRNAFAMGMLLTSVFTGLMGVVNNIFLLKILRFMVGVCESPVVIGSTVTINQWFPSKEKGTATGLFLAGSKFGPLIVPPLCAWIITVWGWRYIFVFFAIPGMLLAIFWYLMVRNKPEESRFVNEQEVAYIREEQLPATTQETAAPVAPEFNYCWLDKLIRTKQVEELSCSKQVFRCWDIYGVALGYFSMVGIVSVLMSWLPKYLITERGFDLTSSAALAAAPFLGTVMGNFIGGVLSDRVLNKRRKPLMLLSAGATIFTMYSLVYAPESKIVLSLMLFLLGLMLSLGYSAYSVYAMGRANKDIYPIAYSVINMGGQLGGMCMPLIVGIILDAYNWDAVFMAMTGFCVLCFILVSTVIEPLSKNMKVNYR</sequence>
<dbReference type="Gene3D" id="1.20.1250.20">
    <property type="entry name" value="MFS general substrate transporter like domains"/>
    <property type="match status" value="2"/>
</dbReference>
<dbReference type="InterPro" id="IPR050382">
    <property type="entry name" value="MFS_Na/Anion_cotransporter"/>
</dbReference>
<dbReference type="PROSITE" id="PS50850">
    <property type="entry name" value="MFS"/>
    <property type="match status" value="1"/>
</dbReference>